<dbReference type="Proteomes" id="UP000663833">
    <property type="component" value="Unassembled WGS sequence"/>
</dbReference>
<dbReference type="EMBL" id="CAJNYD010001302">
    <property type="protein sequence ID" value="CAF3328950.1"/>
    <property type="molecule type" value="Genomic_DNA"/>
</dbReference>
<reference evidence="1" key="1">
    <citation type="submission" date="2021-02" db="EMBL/GenBank/DDBJ databases">
        <authorList>
            <person name="Nowell W R."/>
        </authorList>
    </citation>
    <scope>NUCLEOTIDE SEQUENCE</scope>
</reference>
<comment type="caution">
    <text evidence="1">The sequence shown here is derived from an EMBL/GenBank/DDBJ whole genome shotgun (WGS) entry which is preliminary data.</text>
</comment>
<gene>
    <name evidence="1" type="ORF">LUA448_LOCUS10810</name>
</gene>
<proteinExistence type="predicted"/>
<evidence type="ECO:0000313" key="2">
    <source>
        <dbReference type="Proteomes" id="UP000663833"/>
    </source>
</evidence>
<evidence type="ECO:0000313" key="1">
    <source>
        <dbReference type="EMBL" id="CAF3328950.1"/>
    </source>
</evidence>
<name>A0A817UEH0_9BILA</name>
<dbReference type="AlphaFoldDB" id="A0A817UEH0"/>
<organism evidence="1 2">
    <name type="scientific">Rotaria socialis</name>
    <dbReference type="NCBI Taxonomy" id="392032"/>
    <lineage>
        <taxon>Eukaryota</taxon>
        <taxon>Metazoa</taxon>
        <taxon>Spiralia</taxon>
        <taxon>Gnathifera</taxon>
        <taxon>Rotifera</taxon>
        <taxon>Eurotatoria</taxon>
        <taxon>Bdelloidea</taxon>
        <taxon>Philodinida</taxon>
        <taxon>Philodinidae</taxon>
        <taxon>Rotaria</taxon>
    </lineage>
</organism>
<protein>
    <submittedName>
        <fullName evidence="1">Uncharacterized protein</fullName>
    </submittedName>
</protein>
<accession>A0A817UEH0</accession>
<sequence>MKDKFRKRPRPHPAFGYTDKCRFYTAWTDALYLRVCRLNPEKKDVNKCLAKDRNGAEVSIRIEKDLKDKFINAWKRDIIENIENVKK</sequence>